<dbReference type="EMBL" id="JAAALK010000287">
    <property type="protein sequence ID" value="KAG8060899.1"/>
    <property type="molecule type" value="Genomic_DNA"/>
</dbReference>
<evidence type="ECO:0000313" key="2">
    <source>
        <dbReference type="Proteomes" id="UP000729402"/>
    </source>
</evidence>
<organism evidence="1 2">
    <name type="scientific">Zizania palustris</name>
    <name type="common">Northern wild rice</name>
    <dbReference type="NCBI Taxonomy" id="103762"/>
    <lineage>
        <taxon>Eukaryota</taxon>
        <taxon>Viridiplantae</taxon>
        <taxon>Streptophyta</taxon>
        <taxon>Embryophyta</taxon>
        <taxon>Tracheophyta</taxon>
        <taxon>Spermatophyta</taxon>
        <taxon>Magnoliopsida</taxon>
        <taxon>Liliopsida</taxon>
        <taxon>Poales</taxon>
        <taxon>Poaceae</taxon>
        <taxon>BOP clade</taxon>
        <taxon>Oryzoideae</taxon>
        <taxon>Oryzeae</taxon>
        <taxon>Zizaniinae</taxon>
        <taxon>Zizania</taxon>
    </lineage>
</organism>
<keyword evidence="2" id="KW-1185">Reference proteome</keyword>
<sequence length="89" mass="8626">MQTMVAATAVSGTTSCGKAAAHAPNSGGAAPCRAAATYSGVASCRGLQRASEGFGAPSPVARRQVPLAAITIGGGSVKVSPPSSLVARW</sequence>
<reference evidence="1" key="1">
    <citation type="journal article" date="2021" name="bioRxiv">
        <title>Whole Genome Assembly and Annotation of Northern Wild Rice, Zizania palustris L., Supports a Whole Genome Duplication in the Zizania Genus.</title>
        <authorList>
            <person name="Haas M."/>
            <person name="Kono T."/>
            <person name="Macchietto M."/>
            <person name="Millas R."/>
            <person name="McGilp L."/>
            <person name="Shao M."/>
            <person name="Duquette J."/>
            <person name="Hirsch C.N."/>
            <person name="Kimball J."/>
        </authorList>
    </citation>
    <scope>NUCLEOTIDE SEQUENCE</scope>
    <source>
        <tissue evidence="1">Fresh leaf tissue</tissue>
    </source>
</reference>
<accession>A0A8J5S623</accession>
<comment type="caution">
    <text evidence="1">The sequence shown here is derived from an EMBL/GenBank/DDBJ whole genome shotgun (WGS) entry which is preliminary data.</text>
</comment>
<reference evidence="1" key="2">
    <citation type="submission" date="2021-02" db="EMBL/GenBank/DDBJ databases">
        <authorList>
            <person name="Kimball J.A."/>
            <person name="Haas M.W."/>
            <person name="Macchietto M."/>
            <person name="Kono T."/>
            <person name="Duquette J."/>
            <person name="Shao M."/>
        </authorList>
    </citation>
    <scope>NUCLEOTIDE SEQUENCE</scope>
    <source>
        <tissue evidence="1">Fresh leaf tissue</tissue>
    </source>
</reference>
<dbReference type="AlphaFoldDB" id="A0A8J5S623"/>
<dbReference type="Proteomes" id="UP000729402">
    <property type="component" value="Unassembled WGS sequence"/>
</dbReference>
<protein>
    <submittedName>
        <fullName evidence="1">Uncharacterized protein</fullName>
    </submittedName>
</protein>
<proteinExistence type="predicted"/>
<gene>
    <name evidence="1" type="ORF">GUJ93_ZPchr0002g26793</name>
</gene>
<evidence type="ECO:0000313" key="1">
    <source>
        <dbReference type="EMBL" id="KAG8060899.1"/>
    </source>
</evidence>
<name>A0A8J5S623_ZIZPA</name>